<evidence type="ECO:0000256" key="1">
    <source>
        <dbReference type="ARBA" id="ARBA00004236"/>
    </source>
</evidence>
<evidence type="ECO:0000256" key="9">
    <source>
        <dbReference type="ARBA" id="ARBA00022729"/>
    </source>
</evidence>
<evidence type="ECO:0000256" key="5">
    <source>
        <dbReference type="ARBA" id="ARBA00022512"/>
    </source>
</evidence>
<keyword evidence="9" id="KW-0732">Signal</keyword>
<evidence type="ECO:0000256" key="7">
    <source>
        <dbReference type="ARBA" id="ARBA00022601"/>
    </source>
</evidence>
<evidence type="ECO:0000256" key="4">
    <source>
        <dbReference type="ARBA" id="ARBA00022475"/>
    </source>
</evidence>
<dbReference type="InterPro" id="IPR026371">
    <property type="entry name" value="PGF_CTERM"/>
</dbReference>
<keyword evidence="8 14" id="KW-0812">Transmembrane</keyword>
<feature type="domain" description="DUF7827" evidence="16">
    <location>
        <begin position="411"/>
        <end position="531"/>
    </location>
</feature>
<keyword evidence="12" id="KW-0325">Glycoprotein</keyword>
<dbReference type="InterPro" id="IPR026452">
    <property type="entry name" value="Surf_glycop_sig_pep"/>
</dbReference>
<comment type="similarity">
    <text evidence="3">Belongs to the halobacterial S-layer protein family.</text>
</comment>
<organism evidence="17">
    <name type="scientific">Halorubrum lacusprofundi</name>
    <dbReference type="NCBI Taxonomy" id="2247"/>
    <lineage>
        <taxon>Archaea</taxon>
        <taxon>Methanobacteriati</taxon>
        <taxon>Methanobacteriota</taxon>
        <taxon>Stenosarchaea group</taxon>
        <taxon>Halobacteria</taxon>
        <taxon>Halobacteriales</taxon>
        <taxon>Haloferacaceae</taxon>
        <taxon>Halorubrum</taxon>
    </lineage>
</organism>
<comment type="subcellular location">
    <subcellularLocation>
        <location evidence="1">Cell membrane</location>
    </subcellularLocation>
    <subcellularLocation>
        <location evidence="2">Secreted</location>
        <location evidence="2">Cell wall</location>
        <location evidence="2">S-layer</location>
    </subcellularLocation>
</comment>
<keyword evidence="7" id="KW-0701">S-layer</keyword>
<evidence type="ECO:0000256" key="13">
    <source>
        <dbReference type="SAM" id="MobiDB-lite"/>
    </source>
</evidence>
<proteinExistence type="inferred from homology"/>
<keyword evidence="6" id="KW-0964">Secreted</keyword>
<evidence type="ECO:0000259" key="15">
    <source>
        <dbReference type="Pfam" id="PF18204"/>
    </source>
</evidence>
<dbReference type="NCBIfam" id="TIGR04126">
    <property type="entry name" value="PGF_CTERM"/>
    <property type="match status" value="1"/>
</dbReference>
<dbReference type="RefSeq" id="WP_143420264.1">
    <property type="nucleotide sequence ID" value="NZ_JAXGGM010000008.1"/>
</dbReference>
<feature type="transmembrane region" description="Helical" evidence="14">
    <location>
        <begin position="938"/>
        <end position="956"/>
    </location>
</feature>
<feature type="domain" description="PGF-CTERM archaeal protein-sorting signal" evidence="15">
    <location>
        <begin position="936"/>
        <end position="958"/>
    </location>
</feature>
<protein>
    <recommendedName>
        <fullName evidence="18">PGF-CTERM sorting domain-containing protein</fullName>
    </recommendedName>
</protein>
<dbReference type="Pfam" id="PF18204">
    <property type="entry name" value="PGF-CTERM"/>
    <property type="match status" value="1"/>
</dbReference>
<feature type="region of interest" description="Disordered" evidence="13">
    <location>
        <begin position="799"/>
        <end position="818"/>
    </location>
</feature>
<evidence type="ECO:0000256" key="8">
    <source>
        <dbReference type="ARBA" id="ARBA00022692"/>
    </source>
</evidence>
<evidence type="ECO:0008006" key="18">
    <source>
        <dbReference type="Google" id="ProtNLM"/>
    </source>
</evidence>
<keyword evidence="17" id="KW-0614">Plasmid</keyword>
<feature type="compositionally biased region" description="Acidic residues" evidence="13">
    <location>
        <begin position="867"/>
        <end position="932"/>
    </location>
</feature>
<dbReference type="AlphaFoldDB" id="A0A220SXR1"/>
<sequence length="960" mass="101241">MTNETNTRTKANAVFFAAIMVVSMVAVGFAAAPAAAATTDLTVDGPVQSGNDASGTVNYNNSTVDIYIVLDEDGDGTYDDGEANISQAANVFQTWSGLSTDGLDEGDYTVYAYQTASLNDGVDLETNANQSTTLTIDDTSSELRKATHYVNNNTSIGATIELAFDDTVNASTIDAADITVGFANGTESDLGGSASAGSADGQIFVNTSSTVYNNVENVSISGIEDSAGNAVVEDTYDVTFGPTTVDTREDGSSYEAFRGENVVLEGNAGDSFDVEGEGVSRTRGTGAGSQVYVLNTENFVGDEYNITNNNNNNTETTLDVSELGLDVEVDEEEFETDEDVTATVTSDTIDRDITAELIDSDGDEYDTVEGTIDAEGELEVDFGTVSDADTYTIEVTDDNSGITAESGDFEVVEARDGDASFANGTTEVTQGDVAEITVELDNTQNGYVVIGNAEDDNYQANISITDGVDDADDADGEVTILFNTYAAGNNTYTVVEAESDDDEAVLENENHTIQTDVDNLLDTGEYEMIAAANQDSASDAFDNEDAVAGLLIQERSAPEMALWRTTGDAQEDLADALGDDDVDAVEAVNAAVEDGAVTETDTIAIDTSSSPSDSDILVHQVTAPGLEGALSVVGGDDATEQLENLLDNQQGQNSAYSADLVFEEQNPGRNAEPDIVNATDLTGTDDFSEVFTVVYDEETSNYYILVDQDALNSAAPDSFEDGDEFSAEFTIQDEQLLRGSGDSFDDGEELEDAYETANATFSVEEAEADFDVNADDEIETTAEENATVSGTTNVAPSTEFSVRLRSTDDTSPRFTLTDDEVTVNADGTFEASFDLSGQAVNDTFEATFRQAAFDGQDAVDGVIVEAVDEPVDDDSTDDDSTDDDSTDDDSTDDDSTDDDSTDDDSTDDDSTDDDSTDDDSTDDDSSGDDSTTEDGTPGFGAIVALVALIAAALLATRRNE</sequence>
<dbReference type="GO" id="GO:0030115">
    <property type="term" value="C:S-layer"/>
    <property type="evidence" value="ECO:0007669"/>
    <property type="project" value="UniProtKB-SubCell"/>
</dbReference>
<evidence type="ECO:0000256" key="10">
    <source>
        <dbReference type="ARBA" id="ARBA00022989"/>
    </source>
</evidence>
<dbReference type="GO" id="GO:0005886">
    <property type="term" value="C:plasma membrane"/>
    <property type="evidence" value="ECO:0007669"/>
    <property type="project" value="UniProtKB-SubCell"/>
</dbReference>
<keyword evidence="5" id="KW-0134">Cell wall</keyword>
<keyword evidence="11 14" id="KW-0472">Membrane</keyword>
<dbReference type="EMBL" id="KX906370">
    <property type="protein sequence ID" value="ASK38220.1"/>
    <property type="molecule type" value="Genomic_DNA"/>
</dbReference>
<evidence type="ECO:0000256" key="12">
    <source>
        <dbReference type="ARBA" id="ARBA00023180"/>
    </source>
</evidence>
<reference evidence="17" key="1">
    <citation type="submission" date="2016-09" db="EMBL/GenBank/DDBJ databases">
        <title>A plasmid goes viral.</title>
        <authorList>
            <person name="Erdmann S."/>
            <person name="Tschitschko B."/>
            <person name="Cavicchioli R."/>
        </authorList>
    </citation>
    <scope>NUCLEOTIDE SEQUENCE</scope>
    <source>
        <strain evidence="17">HLS1</strain>
        <plasmid evidence="17">pR1SE2</plasmid>
    </source>
</reference>
<evidence type="ECO:0000259" key="16">
    <source>
        <dbReference type="Pfam" id="PF25162"/>
    </source>
</evidence>
<dbReference type="NCBIfam" id="NF045517">
    <property type="entry name" value="halo_surf_dom"/>
    <property type="match status" value="1"/>
</dbReference>
<evidence type="ECO:0000256" key="14">
    <source>
        <dbReference type="SAM" id="Phobius"/>
    </source>
</evidence>
<evidence type="ECO:0000256" key="2">
    <source>
        <dbReference type="ARBA" id="ARBA00004237"/>
    </source>
</evidence>
<keyword evidence="4" id="KW-1003">Cell membrane</keyword>
<evidence type="ECO:0000256" key="6">
    <source>
        <dbReference type="ARBA" id="ARBA00022525"/>
    </source>
</evidence>
<dbReference type="NCBIfam" id="TIGR04207">
    <property type="entry name" value="halo_sig_pep"/>
    <property type="match status" value="1"/>
</dbReference>
<name>A0A220SXR1_9EURY</name>
<feature type="region of interest" description="Disordered" evidence="13">
    <location>
        <begin position="867"/>
        <end position="938"/>
    </location>
</feature>
<evidence type="ECO:0000256" key="11">
    <source>
        <dbReference type="ARBA" id="ARBA00023136"/>
    </source>
</evidence>
<evidence type="ECO:0000256" key="3">
    <source>
        <dbReference type="ARBA" id="ARBA00009327"/>
    </source>
</evidence>
<dbReference type="OrthoDB" id="325633at2157"/>
<dbReference type="InterPro" id="IPR057149">
    <property type="entry name" value="DUF7827"/>
</dbReference>
<dbReference type="Pfam" id="PF25162">
    <property type="entry name" value="DUF7827"/>
    <property type="match status" value="1"/>
</dbReference>
<geneLocation type="plasmid" evidence="17">
    <name>pR1SE2</name>
</geneLocation>
<evidence type="ECO:0000313" key="17">
    <source>
        <dbReference type="EMBL" id="ASK38220.1"/>
    </source>
</evidence>
<accession>A0A220SXR1</accession>
<keyword evidence="10 14" id="KW-1133">Transmembrane helix</keyword>